<dbReference type="STRING" id="42354.SAMN05216333_11846"/>
<gene>
    <name evidence="1" type="ORF">SAMN05216333_11846</name>
</gene>
<reference evidence="2" key="1">
    <citation type="submission" date="2016-10" db="EMBL/GenBank/DDBJ databases">
        <authorList>
            <person name="Varghese N."/>
            <person name="Submissions S."/>
        </authorList>
    </citation>
    <scope>NUCLEOTIDE SEQUENCE [LARGE SCALE GENOMIC DNA]</scope>
    <source>
        <strain evidence="2">Nm76</strain>
    </source>
</reference>
<dbReference type="OrthoDB" id="9182900at2"/>
<organism evidence="1 2">
    <name type="scientific">Nitrosomonas oligotropha</name>
    <dbReference type="NCBI Taxonomy" id="42354"/>
    <lineage>
        <taxon>Bacteria</taxon>
        <taxon>Pseudomonadati</taxon>
        <taxon>Pseudomonadota</taxon>
        <taxon>Betaproteobacteria</taxon>
        <taxon>Nitrosomonadales</taxon>
        <taxon>Nitrosomonadaceae</taxon>
        <taxon>Nitrosomonas</taxon>
    </lineage>
</organism>
<accession>A0A1H8SFF7</accession>
<evidence type="ECO:0008006" key="3">
    <source>
        <dbReference type="Google" id="ProtNLM"/>
    </source>
</evidence>
<name>A0A1H8SFF7_9PROT</name>
<dbReference type="EMBL" id="FODO01000018">
    <property type="protein sequence ID" value="SEO77287.1"/>
    <property type="molecule type" value="Genomic_DNA"/>
</dbReference>
<sequence length="189" mass="20695">MDQAEKKRKLMIGGALLATLVAVMLVEEEETSTDIVETVQPVKTASTSRDRAKNQESSAELLDVGKLGQRKFNPLAGELFVSTTWAPKQPPVSFEQQAALAEQIKKATPPPAPTAPPLQFKYSGKAVTDDETWVFLSQSGENFITKIGGKINDKYRLDSINDSTIAVTYLPLNIKQTLTINNKIAGTFR</sequence>
<dbReference type="RefSeq" id="WP_090320481.1">
    <property type="nucleotide sequence ID" value="NZ_FNOE01000019.1"/>
</dbReference>
<dbReference type="Proteomes" id="UP000198814">
    <property type="component" value="Unassembled WGS sequence"/>
</dbReference>
<protein>
    <recommendedName>
        <fullName evidence="3">Prolin-rich transmembrane protein</fullName>
    </recommendedName>
</protein>
<proteinExistence type="predicted"/>
<dbReference type="AlphaFoldDB" id="A0A1H8SFF7"/>
<keyword evidence="2" id="KW-1185">Reference proteome</keyword>
<evidence type="ECO:0000313" key="2">
    <source>
        <dbReference type="Proteomes" id="UP000198814"/>
    </source>
</evidence>
<evidence type="ECO:0000313" key="1">
    <source>
        <dbReference type="EMBL" id="SEO77287.1"/>
    </source>
</evidence>